<dbReference type="PROSITE" id="PS00061">
    <property type="entry name" value="ADH_SHORT"/>
    <property type="match status" value="1"/>
</dbReference>
<evidence type="ECO:0000256" key="3">
    <source>
        <dbReference type="RuleBase" id="RU000363"/>
    </source>
</evidence>
<comment type="similarity">
    <text evidence="1 3">Belongs to the short-chain dehydrogenases/reductases (SDR) family.</text>
</comment>
<dbReference type="Pfam" id="PF00106">
    <property type="entry name" value="adh_short"/>
    <property type="match status" value="1"/>
</dbReference>
<sequence length="269" mass="29489">MSKRILITGATDGIGFETAKLLVKNGHEVIIHGRNLIKIARAVNELTLLSPTKNVKSVLCDLRDLTAVKTMANQIIKQFLPLDVLINNAGVYFTANTVTRDNLDVRFMVNSVAPYYLTKQLLPHLSPDSRVINLSSAAQSPVNFKALLGTVKLSDGQAYAQSKLALTMWSKFLGEAHVGTGPMIVSVNPRSLLASKMIRQAYELMGADLRIGANILTKIALSDEFADAHGKYFDNDRGRFTLPHTAANDFYIVNACINTMESVISRVVK</sequence>
<evidence type="ECO:0000313" key="5">
    <source>
        <dbReference type="Proteomes" id="UP001139333"/>
    </source>
</evidence>
<dbReference type="InterPro" id="IPR002347">
    <property type="entry name" value="SDR_fam"/>
</dbReference>
<dbReference type="Proteomes" id="UP001139333">
    <property type="component" value="Unassembled WGS sequence"/>
</dbReference>
<proteinExistence type="inferred from homology"/>
<gene>
    <name evidence="4" type="ORF">L2672_06670</name>
</gene>
<dbReference type="PANTHER" id="PTHR24320:SF148">
    <property type="entry name" value="NAD(P)-BINDING ROSSMANN-FOLD SUPERFAMILY PROTEIN"/>
    <property type="match status" value="1"/>
</dbReference>
<comment type="caution">
    <text evidence="4">The sequence shown here is derived from an EMBL/GenBank/DDBJ whole genome shotgun (WGS) entry which is preliminary data.</text>
</comment>
<accession>A0A9X1ZJZ9</accession>
<dbReference type="InterPro" id="IPR036291">
    <property type="entry name" value="NAD(P)-bd_dom_sf"/>
</dbReference>
<dbReference type="RefSeq" id="WP_248995050.1">
    <property type="nucleotide sequence ID" value="NZ_JAKIKP010000003.1"/>
</dbReference>
<dbReference type="GO" id="GO:0016491">
    <property type="term" value="F:oxidoreductase activity"/>
    <property type="evidence" value="ECO:0007669"/>
    <property type="project" value="UniProtKB-KW"/>
</dbReference>
<dbReference type="EMBL" id="JAKIKP010000003">
    <property type="protein sequence ID" value="MCL1142377.1"/>
    <property type="molecule type" value="Genomic_DNA"/>
</dbReference>
<organism evidence="4 5">
    <name type="scientific">Shewanella gaetbuli</name>
    <dbReference type="NCBI Taxonomy" id="220752"/>
    <lineage>
        <taxon>Bacteria</taxon>
        <taxon>Pseudomonadati</taxon>
        <taxon>Pseudomonadota</taxon>
        <taxon>Gammaproteobacteria</taxon>
        <taxon>Alteromonadales</taxon>
        <taxon>Shewanellaceae</taxon>
        <taxon>Shewanella</taxon>
    </lineage>
</organism>
<evidence type="ECO:0000313" key="4">
    <source>
        <dbReference type="EMBL" id="MCL1142377.1"/>
    </source>
</evidence>
<dbReference type="PANTHER" id="PTHR24320">
    <property type="entry name" value="RETINOL DEHYDROGENASE"/>
    <property type="match status" value="1"/>
</dbReference>
<dbReference type="PRINTS" id="PR00080">
    <property type="entry name" value="SDRFAMILY"/>
</dbReference>
<dbReference type="AlphaFoldDB" id="A0A9X1ZJZ9"/>
<dbReference type="SUPFAM" id="SSF51735">
    <property type="entry name" value="NAD(P)-binding Rossmann-fold domains"/>
    <property type="match status" value="1"/>
</dbReference>
<dbReference type="PRINTS" id="PR00081">
    <property type="entry name" value="GDHRDH"/>
</dbReference>
<dbReference type="InterPro" id="IPR020904">
    <property type="entry name" value="Sc_DH/Rdtase_CS"/>
</dbReference>
<keyword evidence="2" id="KW-0560">Oxidoreductase</keyword>
<dbReference type="Gene3D" id="3.40.50.720">
    <property type="entry name" value="NAD(P)-binding Rossmann-like Domain"/>
    <property type="match status" value="1"/>
</dbReference>
<reference evidence="4" key="1">
    <citation type="submission" date="2022-01" db="EMBL/GenBank/DDBJ databases">
        <title>Whole genome-based taxonomy of the Shewanellaceae.</title>
        <authorList>
            <person name="Martin-Rodriguez A.J."/>
        </authorList>
    </citation>
    <scope>NUCLEOTIDE SEQUENCE</scope>
    <source>
        <strain evidence="4">DSM 16422</strain>
    </source>
</reference>
<evidence type="ECO:0000256" key="1">
    <source>
        <dbReference type="ARBA" id="ARBA00006484"/>
    </source>
</evidence>
<keyword evidence="5" id="KW-1185">Reference proteome</keyword>
<name>A0A9X1ZJZ9_9GAMM</name>
<evidence type="ECO:0000256" key="2">
    <source>
        <dbReference type="ARBA" id="ARBA00023002"/>
    </source>
</evidence>
<protein>
    <submittedName>
        <fullName evidence="4">SDR family NAD(P)-dependent oxidoreductase</fullName>
    </submittedName>
</protein>